<feature type="domain" description="Helicase Helix-turn-helix" evidence="1">
    <location>
        <begin position="255"/>
        <end position="343"/>
    </location>
</feature>
<name>A0A023DIB3_9BACL</name>
<dbReference type="Proteomes" id="UP000023561">
    <property type="component" value="Unassembled WGS sequence"/>
</dbReference>
<evidence type="ECO:0000313" key="3">
    <source>
        <dbReference type="Proteomes" id="UP000023561"/>
    </source>
</evidence>
<comment type="caution">
    <text evidence="2">The sequence shown here is derived from an EMBL/GenBank/DDBJ whole genome shotgun (WGS) entry which is preliminary data.</text>
</comment>
<dbReference type="AlphaFoldDB" id="A0A023DIB3"/>
<dbReference type="InterPro" id="IPR036388">
    <property type="entry name" value="WH-like_DNA-bd_sf"/>
</dbReference>
<dbReference type="RefSeq" id="WP_042410944.1">
    <property type="nucleotide sequence ID" value="NZ_BAWO01000055.1"/>
</dbReference>
<dbReference type="OrthoDB" id="2354672at2"/>
<dbReference type="InterPro" id="IPR008308">
    <property type="entry name" value="YpbB-like"/>
</dbReference>
<sequence>MKDGYAAFLLSFCLHRFNGERSLAAVYHLFSGKKSAQTLQDSKWFQLAPFFGVWKDITFSEIEAAAQSLFENGLIVPVQNRAYILTEKGKRWLDEQLQRTFFPTHLNGWRYHDLEKWFWYRLSLLVQTLSNLLHHTSFEPIHRHEKTLMWVKRYLLSQRRTVRTLAETLYGELYRLLDDVSEEEATVFTLRLTSYARIGWTNEQIASYLQKDRVCVQFQFQNVLHYMMASAEADRSSILYELMHGLSLPIPLTLSAQKTYEWLLRGKPLGEIARLRRLKRSTIEDHVVEIAANIPQFSIAPFVHEKKAAKIIETARKLKTRKLKRIRDAIGDDVSYFEIRLVLAKEGEMW</sequence>
<dbReference type="Pfam" id="PF14493">
    <property type="entry name" value="HTH_40"/>
    <property type="match status" value="1"/>
</dbReference>
<dbReference type="Gene3D" id="1.10.10.10">
    <property type="entry name" value="Winged helix-like DNA-binding domain superfamily/Winged helix DNA-binding domain"/>
    <property type="match status" value="1"/>
</dbReference>
<dbReference type="EMBL" id="BAWO01000055">
    <property type="protein sequence ID" value="GAJ40987.1"/>
    <property type="molecule type" value="Genomic_DNA"/>
</dbReference>
<accession>A0A023DIB3</accession>
<dbReference type="GeneID" id="301194212"/>
<evidence type="ECO:0000259" key="1">
    <source>
        <dbReference type="Pfam" id="PF14493"/>
    </source>
</evidence>
<dbReference type="PIRSF" id="PIRSF021350">
    <property type="entry name" value="UCP021350"/>
    <property type="match status" value="1"/>
</dbReference>
<gene>
    <name evidence="2" type="ORF">GCA01S_055_00200</name>
</gene>
<reference evidence="2 3" key="1">
    <citation type="submission" date="2014-04" db="EMBL/GenBank/DDBJ databases">
        <title>Whole genome shotgun sequence of Geobacillus caldoxylosilyticus NBRC 107762.</title>
        <authorList>
            <person name="Hosoyama A."/>
            <person name="Hosoyama Y."/>
            <person name="Katano-Makiyama Y."/>
            <person name="Tsuchikane K."/>
            <person name="Ohji S."/>
            <person name="Ichikawa N."/>
            <person name="Yamazoe A."/>
            <person name="Fujita N."/>
        </authorList>
    </citation>
    <scope>NUCLEOTIDE SEQUENCE [LARGE SCALE GENOMIC DNA]</scope>
    <source>
        <strain evidence="2 3">NBRC 107762</strain>
    </source>
</reference>
<evidence type="ECO:0000313" key="2">
    <source>
        <dbReference type="EMBL" id="GAJ40987.1"/>
    </source>
</evidence>
<proteinExistence type="predicted"/>
<keyword evidence="3" id="KW-1185">Reference proteome</keyword>
<organism evidence="2 3">
    <name type="scientific">Parageobacillus caldoxylosilyticus NBRC 107762</name>
    <dbReference type="NCBI Taxonomy" id="1220594"/>
    <lineage>
        <taxon>Bacteria</taxon>
        <taxon>Bacillati</taxon>
        <taxon>Bacillota</taxon>
        <taxon>Bacilli</taxon>
        <taxon>Bacillales</taxon>
        <taxon>Anoxybacillaceae</taxon>
        <taxon>Saccharococcus</taxon>
    </lineage>
</organism>
<dbReference type="InterPro" id="IPR029491">
    <property type="entry name" value="Helicase_HTH"/>
</dbReference>
<protein>
    <recommendedName>
        <fullName evidence="1">Helicase Helix-turn-helix domain-containing protein</fullName>
    </recommendedName>
</protein>